<evidence type="ECO:0000256" key="1">
    <source>
        <dbReference type="PROSITE-ProRule" id="PRU00339"/>
    </source>
</evidence>
<dbReference type="PANTHER" id="PTHR35807">
    <property type="entry name" value="TRANSCRIPTIONAL REGULATOR REDD-RELATED"/>
    <property type="match status" value="1"/>
</dbReference>
<evidence type="ECO:0000259" key="2">
    <source>
        <dbReference type="SMART" id="SM01043"/>
    </source>
</evidence>
<keyword evidence="1" id="KW-0802">TPR repeat</keyword>
<name>A0A9C9ELQ6_UNCW3</name>
<protein>
    <recommendedName>
        <fullName evidence="2">Bacterial transcriptional activator domain-containing protein</fullName>
    </recommendedName>
</protein>
<reference evidence="3" key="1">
    <citation type="journal article" date="2020" name="mSystems">
        <title>Genome- and Community-Level Interaction Insights into Carbon Utilization and Element Cycling Functions of Hydrothermarchaeota in Hydrothermal Sediment.</title>
        <authorList>
            <person name="Zhou Z."/>
            <person name="Liu Y."/>
            <person name="Xu W."/>
            <person name="Pan J."/>
            <person name="Luo Z.H."/>
            <person name="Li M."/>
        </authorList>
    </citation>
    <scope>NUCLEOTIDE SEQUENCE</scope>
    <source>
        <strain evidence="3">HyVt-388</strain>
    </source>
</reference>
<dbReference type="InterPro" id="IPR036388">
    <property type="entry name" value="WH-like_DNA-bd_sf"/>
</dbReference>
<dbReference type="Gene3D" id="1.25.40.10">
    <property type="entry name" value="Tetratricopeptide repeat domain"/>
    <property type="match status" value="4"/>
</dbReference>
<comment type="caution">
    <text evidence="3">The sequence shown here is derived from an EMBL/GenBank/DDBJ whole genome shotgun (WGS) entry which is preliminary data.</text>
</comment>
<organism evidence="3 4">
    <name type="scientific">candidate division WOR-3 bacterium</name>
    <dbReference type="NCBI Taxonomy" id="2052148"/>
    <lineage>
        <taxon>Bacteria</taxon>
        <taxon>Bacteria division WOR-3</taxon>
    </lineage>
</organism>
<dbReference type="Pfam" id="PF25873">
    <property type="entry name" value="WHD_MalT"/>
    <property type="match status" value="1"/>
</dbReference>
<dbReference type="InterPro" id="IPR027417">
    <property type="entry name" value="P-loop_NTPase"/>
</dbReference>
<dbReference type="InterPro" id="IPR016032">
    <property type="entry name" value="Sig_transdc_resp-reg_C-effctor"/>
</dbReference>
<dbReference type="Gene3D" id="3.40.50.300">
    <property type="entry name" value="P-loop containing nucleotide triphosphate hydrolases"/>
    <property type="match status" value="1"/>
</dbReference>
<accession>A0A9C9ELQ6</accession>
<dbReference type="SUPFAM" id="SSF46894">
    <property type="entry name" value="C-terminal effector domain of the bipartite response regulators"/>
    <property type="match status" value="1"/>
</dbReference>
<dbReference type="SMART" id="SM01043">
    <property type="entry name" value="BTAD"/>
    <property type="match status" value="1"/>
</dbReference>
<dbReference type="Gene3D" id="1.10.10.10">
    <property type="entry name" value="Winged helix-like DNA-binding domain superfamily/Winged helix DNA-binding domain"/>
    <property type="match status" value="1"/>
</dbReference>
<proteinExistence type="predicted"/>
<feature type="repeat" description="TPR" evidence="1">
    <location>
        <begin position="462"/>
        <end position="495"/>
    </location>
</feature>
<evidence type="ECO:0000313" key="4">
    <source>
        <dbReference type="Proteomes" id="UP000885826"/>
    </source>
</evidence>
<dbReference type="SMART" id="SM00028">
    <property type="entry name" value="TPR"/>
    <property type="match status" value="9"/>
</dbReference>
<dbReference type="InterPro" id="IPR051677">
    <property type="entry name" value="AfsR-DnrI-RedD_regulator"/>
</dbReference>
<dbReference type="Pfam" id="PF13181">
    <property type="entry name" value="TPR_8"/>
    <property type="match status" value="1"/>
</dbReference>
<dbReference type="Pfam" id="PF03704">
    <property type="entry name" value="BTAD"/>
    <property type="match status" value="1"/>
</dbReference>
<dbReference type="Proteomes" id="UP000885826">
    <property type="component" value="Unassembled WGS sequence"/>
</dbReference>
<dbReference type="InterPro" id="IPR059106">
    <property type="entry name" value="WHD_MalT"/>
</dbReference>
<sequence>MMKGRDNLVVLSKIQAPQVGTRTLKRRHLLDLISDNMNKKIILLCAGAGYGKTTLLAQLILFKKFSYVYYHLEESDAEPAVFFSYLIAGIKRIFPAFGSRLKHLSHFFNSPDKYLEIIVGTFINEIMAHVDRELYIILEDYHRLGDSTQIDKIIFYLLEHQPAHLHFIITTRTKPLFSLSGFRARDEILELKNQHLRFSRDEIMQFFKEIFAISLKEKEVKRIEEHSEGWPTSLRLMIQSSDYLEGIKSSGYVRRILESYHQTQLNLFNYFAQEIFSRESKEVQRFLIDCSVLEWLNSDLCDAVTNRSDSARILAGLLERNAFLVRTPDRNYRFHNLFKDFLYSRFTDVERERRICRRAGDFYSRRGMLEEALKFYFKAQAYRRAVSIIKKIGFYQIEQGRSGVLNSYIEQIPMSIRNDYPILLKIYAQSLIHLGRSDEAKNNYLRAMKKLRGKKKFRLEYADTMYELGGLSLNQNRFSVAKKWFRKALELCPRGSSFTKAAILNSLGLVYTRIGGKNLLKARTYFERALEMVQKNRYRTLEASILNNWALNEWKRGDLHQSYLKLSRIVKLLKKHFSPHCGAGFFNASRLSLLLGNKEEARTILEDGSKICNAYNDLWSLAAIWKGYAVYYQELNDFKKAKKFIIKALDVYEKLGIIRLVITALNELVKINTSLGELSEAEKNLAAIRWFRKNKDDPDAIPIMLAEANLKTTQNRFDDAEKILKRSLEVARRAEQIFNSFLINLQISKVYYISGKTKKALSALETAVSLSRLKGYEYLLLQELQREKWMLPLLRQHGVEKFYISSIIRKSGFAVHWIDAFLFGSPRILIDDNEVPEDAWKTIKAKKVLFYLLLHRNEKVVFDSLIAAIWPDASHKSARYNLRKARQHIRQAIKKAGIGITDLIAVKKDLYQISPGISVELDIERFQNLVALCKNLKSDDAKLKVYLQKALSIYKQGFAFGWYDPWVEELRRYYQNLYEDCLIMLADFYYRKHKFKDAVGWYKKLLSLNFYNEEYHRRLMLSYVCIGAYQEMERDFKELKKRLKKELRIFPQEETAALYKSLMMRRSK</sequence>
<evidence type="ECO:0000313" key="3">
    <source>
        <dbReference type="EMBL" id="HEC78260.1"/>
    </source>
</evidence>
<feature type="domain" description="Bacterial transcriptional activator" evidence="2">
    <location>
        <begin position="921"/>
        <end position="1063"/>
    </location>
</feature>
<gene>
    <name evidence="3" type="ORF">ENI34_03850</name>
</gene>
<dbReference type="SUPFAM" id="SSF48452">
    <property type="entry name" value="TPR-like"/>
    <property type="match status" value="3"/>
</dbReference>
<dbReference type="SUPFAM" id="SSF52540">
    <property type="entry name" value="P-loop containing nucleoside triphosphate hydrolases"/>
    <property type="match status" value="1"/>
</dbReference>
<dbReference type="AlphaFoldDB" id="A0A9C9ELQ6"/>
<dbReference type="InterPro" id="IPR019734">
    <property type="entry name" value="TPR_rpt"/>
</dbReference>
<dbReference type="PROSITE" id="PS50005">
    <property type="entry name" value="TPR"/>
    <property type="match status" value="1"/>
</dbReference>
<dbReference type="GO" id="GO:0006355">
    <property type="term" value="P:regulation of DNA-templated transcription"/>
    <property type="evidence" value="ECO:0007669"/>
    <property type="project" value="InterPro"/>
</dbReference>
<dbReference type="GO" id="GO:0003677">
    <property type="term" value="F:DNA binding"/>
    <property type="evidence" value="ECO:0007669"/>
    <property type="project" value="InterPro"/>
</dbReference>
<dbReference type="InterPro" id="IPR005158">
    <property type="entry name" value="BTAD"/>
</dbReference>
<dbReference type="InterPro" id="IPR011990">
    <property type="entry name" value="TPR-like_helical_dom_sf"/>
</dbReference>
<dbReference type="EMBL" id="DRIG01000040">
    <property type="protein sequence ID" value="HEC78260.1"/>
    <property type="molecule type" value="Genomic_DNA"/>
</dbReference>